<proteinExistence type="predicted"/>
<accession>A0A1G8X669</accession>
<gene>
    <name evidence="2" type="ORF">SAMN04488540_11499</name>
</gene>
<feature type="transmembrane region" description="Helical" evidence="1">
    <location>
        <begin position="63"/>
        <end position="83"/>
    </location>
</feature>
<feature type="transmembrane region" description="Helical" evidence="1">
    <location>
        <begin position="7"/>
        <end position="24"/>
    </location>
</feature>
<dbReference type="RefSeq" id="WP_090366843.1">
    <property type="nucleotide sequence ID" value="NZ_FNEM01000014.1"/>
</dbReference>
<dbReference type="AlphaFoldDB" id="A0A1G8X669"/>
<protein>
    <submittedName>
        <fullName evidence="2">Uncharacterized protein</fullName>
    </submittedName>
</protein>
<evidence type="ECO:0000313" key="3">
    <source>
        <dbReference type="Proteomes" id="UP000199527"/>
    </source>
</evidence>
<feature type="transmembrane region" description="Helical" evidence="1">
    <location>
        <begin position="89"/>
        <end position="106"/>
    </location>
</feature>
<feature type="transmembrane region" description="Helical" evidence="1">
    <location>
        <begin position="30"/>
        <end position="51"/>
    </location>
</feature>
<evidence type="ECO:0000313" key="2">
    <source>
        <dbReference type="EMBL" id="SDJ86102.1"/>
    </source>
</evidence>
<name>A0A1G8X669_9GAMM</name>
<keyword evidence="3" id="KW-1185">Reference proteome</keyword>
<keyword evidence="1" id="KW-0472">Membrane</keyword>
<keyword evidence="1" id="KW-0812">Transmembrane</keyword>
<sequence length="129" mass="14771">MSRWQLLFWGILLVAVMSLMALLLTPKTSFAHWCLLSISTLLIYPCFGFAYQVPIGALWMARLNAGLVIVSFAFMLLMGLFYTFENFDLLHIAEFIGMFAAILLLMHPPYQYAFRSPHLWKTKGIVVAF</sequence>
<reference evidence="3" key="1">
    <citation type="submission" date="2016-10" db="EMBL/GenBank/DDBJ databases">
        <authorList>
            <person name="Varghese N."/>
            <person name="Submissions S."/>
        </authorList>
    </citation>
    <scope>NUCLEOTIDE SEQUENCE [LARGE SCALE GENOMIC DNA]</scope>
    <source>
        <strain evidence="3">DSM 23317</strain>
    </source>
</reference>
<dbReference type="Proteomes" id="UP000199527">
    <property type="component" value="Unassembled WGS sequence"/>
</dbReference>
<dbReference type="EMBL" id="FNEM01000014">
    <property type="protein sequence ID" value="SDJ86102.1"/>
    <property type="molecule type" value="Genomic_DNA"/>
</dbReference>
<dbReference type="OrthoDB" id="6399749at2"/>
<organism evidence="2 3">
    <name type="scientific">Ferrimonas sediminum</name>
    <dbReference type="NCBI Taxonomy" id="718193"/>
    <lineage>
        <taxon>Bacteria</taxon>
        <taxon>Pseudomonadati</taxon>
        <taxon>Pseudomonadota</taxon>
        <taxon>Gammaproteobacteria</taxon>
        <taxon>Alteromonadales</taxon>
        <taxon>Ferrimonadaceae</taxon>
        <taxon>Ferrimonas</taxon>
    </lineage>
</organism>
<keyword evidence="1" id="KW-1133">Transmembrane helix</keyword>
<evidence type="ECO:0000256" key="1">
    <source>
        <dbReference type="SAM" id="Phobius"/>
    </source>
</evidence>